<name>A0ABT8PYD7_9ENTR</name>
<dbReference type="NCBIfam" id="NF008450">
    <property type="entry name" value="PRK11301.1"/>
    <property type="match status" value="1"/>
</dbReference>
<keyword evidence="9" id="KW-1185">Reference proteome</keyword>
<feature type="transmembrane region" description="Helical" evidence="6">
    <location>
        <begin position="211"/>
        <end position="233"/>
    </location>
</feature>
<evidence type="ECO:0000313" key="9">
    <source>
        <dbReference type="Proteomes" id="UP001174867"/>
    </source>
</evidence>
<dbReference type="Pfam" id="PF11862">
    <property type="entry name" value="DUF3382"/>
    <property type="match status" value="1"/>
</dbReference>
<feature type="transmembrane region" description="Helical" evidence="6">
    <location>
        <begin position="397"/>
        <end position="422"/>
    </location>
</feature>
<feature type="transmembrane region" description="Helical" evidence="6">
    <location>
        <begin position="434"/>
        <end position="452"/>
    </location>
</feature>
<evidence type="ECO:0000256" key="4">
    <source>
        <dbReference type="ARBA" id="ARBA00022989"/>
    </source>
</evidence>
<comment type="subcellular location">
    <subcellularLocation>
        <location evidence="1">Cell inner membrane</location>
        <topology evidence="1">Multi-pass membrane protein</topology>
    </subcellularLocation>
</comment>
<feature type="transmembrane region" description="Helical" evidence="6">
    <location>
        <begin position="97"/>
        <end position="118"/>
    </location>
</feature>
<reference evidence="8 9" key="1">
    <citation type="submission" date="2023-07" db="EMBL/GenBank/DDBJ databases">
        <title>Citrobacter selenititolerans sp. nov., isolated from seleniferous soil.</title>
        <authorList>
            <person name="Zhang S."/>
            <person name="Li K."/>
            <person name="Peng J."/>
            <person name="Wang H."/>
            <person name="Sun J."/>
            <person name="Guo Y."/>
        </authorList>
    </citation>
    <scope>NUCLEOTIDE SEQUENCE [LARGE SCALE GENOMIC DNA]</scope>
    <source>
        <strain evidence="8 9">S2-9</strain>
    </source>
</reference>
<sequence length="474" mass="52005">MKPMHFAMALLSAAMFFVLASVFMGVQLELDGTKLVVDTAGDIRWQWVFIGTAVVFFFQLQNRVTNTIWRKLVIGVAALVVIPFLHLATGISLFSIVFWTVVVVALFLLLRLLLLKILKKSAEEKLVLPAIDGSTAKQKLFLVALLVIAVAWPFMVSRGTVDIATLTMIYIILGLGLNVVVGLSGLLVLGYGGFYAIGAYTFALLNHYYGLGFWTCLPLAGLVSAAAGFLLGFPVLRLRGDYLAIVTLGFGEIVRILLLNNTEVTGGPNGISQIPKPTFFGLEFSRTAREGGWDTFSNFFGMKYDPSDRVIWLYLVALLLVVFSLFVINRLLRMPLGRAWEALREDEIACRSLGLNPTRIKLTAFTISAAFAGFAGTLFAARQGFVSPESFTFAESAFVLAIVVLGGMGSQFAVILAAILLVVSRELMRDFNEYSMLMLGGLMVLMMIWRPQGLLPMTRPQLKLKNGQPKGEQA</sequence>
<organism evidence="8 9">
    <name type="scientific">Citrobacter enshiensis</name>
    <dbReference type="NCBI Taxonomy" id="2971264"/>
    <lineage>
        <taxon>Bacteria</taxon>
        <taxon>Pseudomonadati</taxon>
        <taxon>Pseudomonadota</taxon>
        <taxon>Gammaproteobacteria</taxon>
        <taxon>Enterobacterales</taxon>
        <taxon>Enterobacteriaceae</taxon>
        <taxon>Citrobacter</taxon>
    </lineage>
</organism>
<feature type="transmembrane region" description="Helical" evidence="6">
    <location>
        <begin position="44"/>
        <end position="60"/>
    </location>
</feature>
<evidence type="ECO:0000259" key="7">
    <source>
        <dbReference type="Pfam" id="PF11862"/>
    </source>
</evidence>
<dbReference type="Pfam" id="PF02653">
    <property type="entry name" value="BPD_transp_2"/>
    <property type="match status" value="1"/>
</dbReference>
<gene>
    <name evidence="8" type="ORF">Q0A17_16365</name>
</gene>
<proteinExistence type="predicted"/>
<feature type="transmembrane region" description="Helical" evidence="6">
    <location>
        <begin position="362"/>
        <end position="385"/>
    </location>
</feature>
<feature type="transmembrane region" description="Helical" evidence="6">
    <location>
        <begin position="139"/>
        <end position="157"/>
    </location>
</feature>
<keyword evidence="2" id="KW-1003">Cell membrane</keyword>
<feature type="transmembrane region" description="Helical" evidence="6">
    <location>
        <begin position="72"/>
        <end position="91"/>
    </location>
</feature>
<dbReference type="InterPro" id="IPR001851">
    <property type="entry name" value="ABC_transp_permease"/>
</dbReference>
<dbReference type="RefSeq" id="WP_301700413.1">
    <property type="nucleotide sequence ID" value="NZ_JAUJYW010000006.1"/>
</dbReference>
<comment type="caution">
    <text evidence="8">The sequence shown here is derived from an EMBL/GenBank/DDBJ whole genome shotgun (WGS) entry which is preliminary data.</text>
</comment>
<dbReference type="CDD" id="cd06581">
    <property type="entry name" value="TM_PBP1_LivM_like"/>
    <property type="match status" value="1"/>
</dbReference>
<dbReference type="InterPro" id="IPR021807">
    <property type="entry name" value="LivHM_N"/>
</dbReference>
<evidence type="ECO:0000256" key="1">
    <source>
        <dbReference type="ARBA" id="ARBA00004429"/>
    </source>
</evidence>
<accession>A0ABT8PYD7</accession>
<keyword evidence="4 6" id="KW-1133">Transmembrane helix</keyword>
<dbReference type="PANTHER" id="PTHR30482">
    <property type="entry name" value="HIGH-AFFINITY BRANCHED-CHAIN AMINO ACID TRANSPORT SYSTEM PERMEASE"/>
    <property type="match status" value="1"/>
</dbReference>
<dbReference type="InterPro" id="IPR043428">
    <property type="entry name" value="LivM-like"/>
</dbReference>
<evidence type="ECO:0000256" key="5">
    <source>
        <dbReference type="ARBA" id="ARBA00023136"/>
    </source>
</evidence>
<dbReference type="PANTHER" id="PTHR30482:SF20">
    <property type="entry name" value="HIGH-AFFINITY BRANCHED-CHAIN AMINO ACID TRANSPORT SYSTEM PERMEASE PROTEIN LIVM"/>
    <property type="match status" value="1"/>
</dbReference>
<feature type="transmembrane region" description="Helical" evidence="6">
    <location>
        <begin position="311"/>
        <end position="332"/>
    </location>
</feature>
<feature type="transmembrane region" description="Helical" evidence="6">
    <location>
        <begin position="163"/>
        <end position="181"/>
    </location>
</feature>
<dbReference type="EMBL" id="JAUJYW010000006">
    <property type="protein sequence ID" value="MDN8600967.1"/>
    <property type="molecule type" value="Genomic_DNA"/>
</dbReference>
<evidence type="ECO:0000256" key="3">
    <source>
        <dbReference type="ARBA" id="ARBA00022692"/>
    </source>
</evidence>
<dbReference type="Proteomes" id="UP001174867">
    <property type="component" value="Unassembled WGS sequence"/>
</dbReference>
<evidence type="ECO:0000256" key="6">
    <source>
        <dbReference type="SAM" id="Phobius"/>
    </source>
</evidence>
<keyword evidence="3 6" id="KW-0812">Transmembrane</keyword>
<evidence type="ECO:0000313" key="8">
    <source>
        <dbReference type="EMBL" id="MDN8600967.1"/>
    </source>
</evidence>
<evidence type="ECO:0000256" key="2">
    <source>
        <dbReference type="ARBA" id="ARBA00022475"/>
    </source>
</evidence>
<feature type="domain" description="High-affinity branched-chain amino acid transport system permease LivHM N-terminal" evidence="7">
    <location>
        <begin position="6"/>
        <end position="65"/>
    </location>
</feature>
<keyword evidence="5 6" id="KW-0472">Membrane</keyword>
<protein>
    <submittedName>
        <fullName evidence="8">High-affinity branched-chain amino acid ABC transporter permease LivM</fullName>
    </submittedName>
</protein>